<evidence type="ECO:0000256" key="2">
    <source>
        <dbReference type="ARBA" id="ARBA00022670"/>
    </source>
</evidence>
<organism evidence="5 6">
    <name type="scientific">Brassica rapa subsp. trilocularis</name>
    <dbReference type="NCBI Taxonomy" id="1813537"/>
    <lineage>
        <taxon>Eukaryota</taxon>
        <taxon>Viridiplantae</taxon>
        <taxon>Streptophyta</taxon>
        <taxon>Embryophyta</taxon>
        <taxon>Tracheophyta</taxon>
        <taxon>Spermatophyta</taxon>
        <taxon>Magnoliopsida</taxon>
        <taxon>eudicotyledons</taxon>
        <taxon>Gunneridae</taxon>
        <taxon>Pentapetalae</taxon>
        <taxon>rosids</taxon>
        <taxon>malvids</taxon>
        <taxon>Brassicales</taxon>
        <taxon>Brassicaceae</taxon>
        <taxon>Brassiceae</taxon>
        <taxon>Brassica</taxon>
    </lineage>
</organism>
<evidence type="ECO:0000256" key="3">
    <source>
        <dbReference type="ARBA" id="ARBA00022801"/>
    </source>
</evidence>
<evidence type="ECO:0000313" key="5">
    <source>
        <dbReference type="EMBL" id="KAG5377770.1"/>
    </source>
</evidence>
<reference evidence="5 6" key="1">
    <citation type="submission" date="2021-03" db="EMBL/GenBank/DDBJ databases">
        <authorList>
            <person name="King G.J."/>
            <person name="Bancroft I."/>
            <person name="Baten A."/>
            <person name="Bloomfield J."/>
            <person name="Borpatragohain P."/>
            <person name="He Z."/>
            <person name="Irish N."/>
            <person name="Irwin J."/>
            <person name="Liu K."/>
            <person name="Mauleon R.P."/>
            <person name="Moore J."/>
            <person name="Morris R."/>
            <person name="Ostergaard L."/>
            <person name="Wang B."/>
            <person name="Wells R."/>
        </authorList>
    </citation>
    <scope>NUCLEOTIDE SEQUENCE [LARGE SCALE GENOMIC DNA]</scope>
    <source>
        <strain evidence="5">R-o-18</strain>
        <tissue evidence="5">Leaf</tissue>
    </source>
</reference>
<dbReference type="SUPFAM" id="SSF54001">
    <property type="entry name" value="Cysteine proteinases"/>
    <property type="match status" value="1"/>
</dbReference>
<accession>A0ABQ7KWD6</accession>
<evidence type="ECO:0000313" key="6">
    <source>
        <dbReference type="Proteomes" id="UP000823674"/>
    </source>
</evidence>
<feature type="domain" description="Ubiquitin-like protease family profile" evidence="4">
    <location>
        <begin position="128"/>
        <end position="341"/>
    </location>
</feature>
<keyword evidence="6" id="KW-1185">Reference proteome</keyword>
<comment type="similarity">
    <text evidence="1">Belongs to the peptidase C48 family.</text>
</comment>
<keyword evidence="3" id="KW-0378">Hydrolase</keyword>
<dbReference type="Gene3D" id="3.40.395.10">
    <property type="entry name" value="Adenoviral Proteinase, Chain A"/>
    <property type="match status" value="1"/>
</dbReference>
<comment type="caution">
    <text evidence="5">The sequence shown here is derived from an EMBL/GenBank/DDBJ whole genome shotgun (WGS) entry which is preliminary data.</text>
</comment>
<name>A0ABQ7KWD6_BRACM</name>
<dbReference type="Pfam" id="PF02902">
    <property type="entry name" value="Peptidase_C48"/>
    <property type="match status" value="1"/>
</dbReference>
<evidence type="ECO:0000259" key="4">
    <source>
        <dbReference type="PROSITE" id="PS50600"/>
    </source>
</evidence>
<gene>
    <name evidence="5" type="primary">A07g500850.1_BraROA</name>
    <name evidence="5" type="ORF">IGI04_025612</name>
</gene>
<dbReference type="InterPro" id="IPR038765">
    <property type="entry name" value="Papain-like_cys_pep_sf"/>
</dbReference>
<evidence type="ECO:0000256" key="1">
    <source>
        <dbReference type="ARBA" id="ARBA00005234"/>
    </source>
</evidence>
<dbReference type="InterPro" id="IPR003653">
    <property type="entry name" value="Peptidase_C48_C"/>
</dbReference>
<proteinExistence type="inferred from homology"/>
<protein>
    <recommendedName>
        <fullName evidence="4">Ubiquitin-like protease family profile domain-containing protein</fullName>
    </recommendedName>
</protein>
<dbReference type="EMBL" id="JADBGQ010000009">
    <property type="protein sequence ID" value="KAG5377770.1"/>
    <property type="molecule type" value="Genomic_DNA"/>
</dbReference>
<dbReference type="PROSITE" id="PS50600">
    <property type="entry name" value="ULP_PROTEASE"/>
    <property type="match status" value="1"/>
</dbReference>
<dbReference type="Proteomes" id="UP000823674">
    <property type="component" value="Chromosome A07"/>
</dbReference>
<keyword evidence="2" id="KW-0645">Protease</keyword>
<sequence>MPFLLSHPHHLQVITRLPLSVRQTTYLGSRLAVDDLPFSRLAVDDLPGSRLVNAEVILAIDFEICNLRRLKNLDDLHFSRHSRRLNFQSSEITDFKVNCKNNLCVDQTTYNHKQNYYRSFIYKDKLGFHLSRQDQTTFKKSRRLLRSPDDFQEEVQTTFRKSRRLPDDFQMTSRRLTSKSSQHIKVLVEYVAKRHEEKLKERRCMFLPPWFVGHLQGKAQSFNAARGFLTKEGRRWGAEVDTLYAPMIWDGNHWVGLCISLKDWRVLVLDPNPGLKDMSVVWGIMETVSKMLPYVVANVCPPPGDGSYTLDPFTVKRMGGAYENHRSGDCGPVAVKFMEMHALGNPNPRMDGLTDELMDIMRKQWAMDLYKDWVLPVYVGEGNQ</sequence>